<feature type="repeat" description="ANK" evidence="9">
    <location>
        <begin position="77"/>
        <end position="109"/>
    </location>
</feature>
<reference evidence="13 14" key="1">
    <citation type="journal article" date="2017" name="Curr. Biol.">
        <title>The Evolution of Venom by Co-option of Single-Copy Genes.</title>
        <authorList>
            <person name="Martinson E.O."/>
            <person name="Mrinalini"/>
            <person name="Kelkar Y.D."/>
            <person name="Chang C.H."/>
            <person name="Werren J.H."/>
        </authorList>
    </citation>
    <scope>NUCLEOTIDE SEQUENCE [LARGE SCALE GENOMIC DNA]</scope>
    <source>
        <strain evidence="13 14">Alberta</strain>
        <tissue evidence="13">Whole body</tissue>
    </source>
</reference>
<dbReference type="Gene3D" id="6.10.140.2220">
    <property type="match status" value="1"/>
</dbReference>
<dbReference type="InterPro" id="IPR002110">
    <property type="entry name" value="Ankyrin_rpt"/>
</dbReference>
<dbReference type="OrthoDB" id="10257049at2759"/>
<dbReference type="Proteomes" id="UP000215335">
    <property type="component" value="Unassembled WGS sequence"/>
</dbReference>
<dbReference type="GO" id="GO:0005929">
    <property type="term" value="C:cilium"/>
    <property type="evidence" value="ECO:0007669"/>
    <property type="project" value="UniProtKB-SubCell"/>
</dbReference>
<dbReference type="PROSITE" id="PS50297">
    <property type="entry name" value="ANK_REP_REGION"/>
    <property type="match status" value="2"/>
</dbReference>
<dbReference type="Pfam" id="PF01753">
    <property type="entry name" value="zf-MYND"/>
    <property type="match status" value="1"/>
</dbReference>
<keyword evidence="3" id="KW-0677">Repeat</keyword>
<evidence type="ECO:0000256" key="10">
    <source>
        <dbReference type="PROSITE-ProRule" id="PRU00134"/>
    </source>
</evidence>
<evidence type="ECO:0000259" key="12">
    <source>
        <dbReference type="PROSITE" id="PS50865"/>
    </source>
</evidence>
<dbReference type="EMBL" id="NNAY01001399">
    <property type="protein sequence ID" value="OXU24108.1"/>
    <property type="molecule type" value="Genomic_DNA"/>
</dbReference>
<keyword evidence="4 10" id="KW-0863">Zinc-finger</keyword>
<dbReference type="Gene3D" id="1.25.40.20">
    <property type="entry name" value="Ankyrin repeat-containing domain"/>
    <property type="match status" value="1"/>
</dbReference>
<keyword evidence="8" id="KW-0966">Cell projection</keyword>
<evidence type="ECO:0000256" key="3">
    <source>
        <dbReference type="ARBA" id="ARBA00022737"/>
    </source>
</evidence>
<dbReference type="InterPro" id="IPR052452">
    <property type="entry name" value="Ankyrin-MYND_dom_contain_2"/>
</dbReference>
<evidence type="ECO:0000256" key="1">
    <source>
        <dbReference type="ARBA" id="ARBA00004138"/>
    </source>
</evidence>
<comment type="caution">
    <text evidence="13">The sequence shown here is derived from an EMBL/GenBank/DDBJ whole genome shotgun (WGS) entry which is preliminary data.</text>
</comment>
<evidence type="ECO:0000256" key="4">
    <source>
        <dbReference type="ARBA" id="ARBA00022771"/>
    </source>
</evidence>
<dbReference type="FunFam" id="1.25.40.20:FF:000182">
    <property type="entry name" value="Ankyrin repeat and MYND domain containing 2a"/>
    <property type="match status" value="1"/>
</dbReference>
<dbReference type="PANTHER" id="PTHR24150:SF8">
    <property type="entry name" value="ANKYRIN REPEAT AND MYND DOMAIN-CONTAINING PROTEIN 2"/>
    <property type="match status" value="1"/>
</dbReference>
<evidence type="ECO:0000256" key="9">
    <source>
        <dbReference type="PROSITE-ProRule" id="PRU00023"/>
    </source>
</evidence>
<dbReference type="PANTHER" id="PTHR24150">
    <property type="entry name" value="ANKYRIN REPEAT AND MYND DOMAIN-CONTAINING PROTEIN 2"/>
    <property type="match status" value="1"/>
</dbReference>
<dbReference type="CDD" id="cd23020">
    <property type="entry name" value="zf-HIT"/>
    <property type="match status" value="1"/>
</dbReference>
<evidence type="ECO:0000313" key="14">
    <source>
        <dbReference type="Proteomes" id="UP000215335"/>
    </source>
</evidence>
<organism evidence="13 14">
    <name type="scientific">Trichomalopsis sarcophagae</name>
    <dbReference type="NCBI Taxonomy" id="543379"/>
    <lineage>
        <taxon>Eukaryota</taxon>
        <taxon>Metazoa</taxon>
        <taxon>Ecdysozoa</taxon>
        <taxon>Arthropoda</taxon>
        <taxon>Hexapoda</taxon>
        <taxon>Insecta</taxon>
        <taxon>Pterygota</taxon>
        <taxon>Neoptera</taxon>
        <taxon>Endopterygota</taxon>
        <taxon>Hymenoptera</taxon>
        <taxon>Apocrita</taxon>
        <taxon>Proctotrupomorpha</taxon>
        <taxon>Chalcidoidea</taxon>
        <taxon>Pteromalidae</taxon>
        <taxon>Pteromalinae</taxon>
        <taxon>Trichomalopsis</taxon>
    </lineage>
</organism>
<dbReference type="STRING" id="543379.A0A232F137"/>
<sequence>MSNAESLPDLQKEIFEKISNNKTDELKALFASHKIKIDFIDENGMSPLQHACYKGNKEIVQMLLDHGADPNQCKHEHQYTALHFAALSGNADLCQLLMSYGAKMSATNSVGRTASQMAAFVGNHNCVATINNFIPKADIDYYIKPQGLQTEPMLQPHLADSFHSFITQVNVHPVRVIMNLQKFPGLLDNLPMIQTVLEAMRQREMTRAEANEVMAFKYHYLSCVVAEVIKYQKRQEAMKADKIDKEKRPDEKVEEKSDEKRSDVIELLAKKFLKCKSDGTLEYQELFLRETVREFHYRESAIFRQMVATLASSDPPSAISVIAAAINGQRAFTDNAQDCVTCGEEKATKKCSKCKQVQYCDRECQRLHWFIHKKTCSRLVQLNTSNAKVPDPNSEQISNAVTSRLKNLDIN</sequence>
<keyword evidence="6 9" id="KW-0040">ANK repeat</keyword>
<keyword evidence="5" id="KW-0862">Zinc</keyword>
<evidence type="ECO:0000256" key="11">
    <source>
        <dbReference type="SAM" id="MobiDB-lite"/>
    </source>
</evidence>
<dbReference type="InterPro" id="IPR036770">
    <property type="entry name" value="Ankyrin_rpt-contain_sf"/>
</dbReference>
<dbReference type="SUPFAM" id="SSF144232">
    <property type="entry name" value="HIT/MYND zinc finger-like"/>
    <property type="match status" value="1"/>
</dbReference>
<evidence type="ECO:0000256" key="8">
    <source>
        <dbReference type="ARBA" id="ARBA00023273"/>
    </source>
</evidence>
<keyword evidence="14" id="KW-1185">Reference proteome</keyword>
<gene>
    <name evidence="13" type="ORF">TSAR_010679</name>
</gene>
<keyword evidence="7" id="KW-0969">Cilium</keyword>
<evidence type="ECO:0000313" key="13">
    <source>
        <dbReference type="EMBL" id="OXU24108.1"/>
    </source>
</evidence>
<name>A0A232F137_9HYME</name>
<evidence type="ECO:0000256" key="7">
    <source>
        <dbReference type="ARBA" id="ARBA00023069"/>
    </source>
</evidence>
<proteinExistence type="predicted"/>
<keyword evidence="2" id="KW-0479">Metal-binding</keyword>
<feature type="domain" description="MYND-type" evidence="12">
    <location>
        <begin position="339"/>
        <end position="376"/>
    </location>
</feature>
<feature type="region of interest" description="Disordered" evidence="11">
    <location>
        <begin position="239"/>
        <end position="258"/>
    </location>
</feature>
<dbReference type="PROSITE" id="PS01360">
    <property type="entry name" value="ZF_MYND_1"/>
    <property type="match status" value="1"/>
</dbReference>
<evidence type="ECO:0000256" key="6">
    <source>
        <dbReference type="ARBA" id="ARBA00023043"/>
    </source>
</evidence>
<dbReference type="AlphaFoldDB" id="A0A232F137"/>
<dbReference type="PROSITE" id="PS50088">
    <property type="entry name" value="ANK_REPEAT"/>
    <property type="match status" value="2"/>
</dbReference>
<protein>
    <recommendedName>
        <fullName evidence="12">MYND-type domain-containing protein</fullName>
    </recommendedName>
</protein>
<dbReference type="SMART" id="SM00248">
    <property type="entry name" value="ANK"/>
    <property type="match status" value="3"/>
</dbReference>
<evidence type="ECO:0000256" key="2">
    <source>
        <dbReference type="ARBA" id="ARBA00022723"/>
    </source>
</evidence>
<dbReference type="InterPro" id="IPR002893">
    <property type="entry name" value="Znf_MYND"/>
</dbReference>
<dbReference type="PROSITE" id="PS50865">
    <property type="entry name" value="ZF_MYND_2"/>
    <property type="match status" value="1"/>
</dbReference>
<dbReference type="Pfam" id="PF12796">
    <property type="entry name" value="Ank_2"/>
    <property type="match status" value="1"/>
</dbReference>
<accession>A0A232F137</accession>
<comment type="subcellular location">
    <subcellularLocation>
        <location evidence="1">Cell projection</location>
        <location evidence="1">Cilium</location>
    </subcellularLocation>
</comment>
<feature type="repeat" description="ANK" evidence="9">
    <location>
        <begin position="43"/>
        <end position="75"/>
    </location>
</feature>
<dbReference type="GO" id="GO:0008270">
    <property type="term" value="F:zinc ion binding"/>
    <property type="evidence" value="ECO:0007669"/>
    <property type="project" value="UniProtKB-KW"/>
</dbReference>
<dbReference type="SUPFAM" id="SSF48403">
    <property type="entry name" value="Ankyrin repeat"/>
    <property type="match status" value="1"/>
</dbReference>
<evidence type="ECO:0000256" key="5">
    <source>
        <dbReference type="ARBA" id="ARBA00022833"/>
    </source>
</evidence>